<dbReference type="SUPFAM" id="SSF52540">
    <property type="entry name" value="P-loop containing nucleoside triphosphate hydrolases"/>
    <property type="match status" value="1"/>
</dbReference>
<keyword evidence="3" id="KW-0378">Hydrolase</keyword>
<dbReference type="RefSeq" id="WP_196066428.1">
    <property type="nucleotide sequence ID" value="NZ_UXHF01000120.1"/>
</dbReference>
<dbReference type="EMBL" id="UXHF01000120">
    <property type="protein sequence ID" value="VDC48833.1"/>
    <property type="molecule type" value="Genomic_DNA"/>
</dbReference>
<accession>A0A7Z8Y1F5</accession>
<feature type="region of interest" description="Disordered" evidence="1">
    <location>
        <begin position="309"/>
        <end position="369"/>
    </location>
</feature>
<dbReference type="Gene3D" id="3.40.50.300">
    <property type="entry name" value="P-loop containing nucleotide triphosphate hydrolases"/>
    <property type="match status" value="1"/>
</dbReference>
<evidence type="ECO:0000313" key="4">
    <source>
        <dbReference type="Proteomes" id="UP000289220"/>
    </source>
</evidence>
<evidence type="ECO:0000313" key="3">
    <source>
        <dbReference type="EMBL" id="VDC48833.1"/>
    </source>
</evidence>
<dbReference type="InterPro" id="IPR038726">
    <property type="entry name" value="PDDEXK_AddAB-type"/>
</dbReference>
<dbReference type="InterPro" id="IPR027417">
    <property type="entry name" value="P-loop_NTPase"/>
</dbReference>
<dbReference type="Proteomes" id="UP000289220">
    <property type="component" value="Unassembled WGS sequence"/>
</dbReference>
<keyword evidence="3" id="KW-0067">ATP-binding</keyword>
<reference evidence="3 4" key="1">
    <citation type="submission" date="2018-11" db="EMBL/GenBank/DDBJ databases">
        <authorList>
            <person name="Peiro R."/>
            <person name="Begona"/>
            <person name="Cbmso G."/>
            <person name="Lopez M."/>
            <person name="Gonzalez S."/>
            <person name="Sacristan E."/>
            <person name="Castillo E."/>
        </authorList>
    </citation>
    <scope>NUCLEOTIDE SEQUENCE [LARGE SCALE GENOMIC DNA]</scope>
    <source>
        <strain evidence="3">Brev_genome</strain>
    </source>
</reference>
<keyword evidence="3" id="KW-0347">Helicase</keyword>
<sequence length="381" mass="41511">MAPSETDRLMARPQEFAGEPQAAAATTCWRNWHHKEITPHDGLVRADHPLLLAILDRTQSASSLRLLLRSPLGFVWRYAMRLRMSESGTDPLVLDALGMGDLVHMTLDVALQKLEAAGGLVKADEAQIAASVEEAAREVAGVWESERAVPPAMIWRRTLDDARLLTSRALTYVRARDAFIAQDADSVLSISTNFRSCAPILTYVNDRFETLLSSDGQPGFTALDPFHAERGETPCVAALDVAVADENGKASAEQQRDAEAEAVAEMCARLIGSEMILDRRSGANRVCQPGDIALLAPTGSDLWRYEEALGGRRPRHGKRSDGSRAPMNARSATGSRAATVRAEKTSCPSSAPRMPSSKPFWPSQDEGQPCRAFTCRRCESV</sequence>
<name>A0A7Z8Y1F5_9CAUL</name>
<protein>
    <submittedName>
        <fullName evidence="3">ATP-dependent helicase/nuclease subunit A</fullName>
    </submittedName>
</protein>
<dbReference type="Pfam" id="PF12705">
    <property type="entry name" value="PDDEXK_1"/>
    <property type="match status" value="1"/>
</dbReference>
<comment type="caution">
    <text evidence="3">The sequence shown here is derived from an EMBL/GenBank/DDBJ whole genome shotgun (WGS) entry which is preliminary data.</text>
</comment>
<keyword evidence="4" id="KW-1185">Reference proteome</keyword>
<dbReference type="GO" id="GO:0004386">
    <property type="term" value="F:helicase activity"/>
    <property type="evidence" value="ECO:0007669"/>
    <property type="project" value="UniProtKB-KW"/>
</dbReference>
<feature type="domain" description="PD-(D/E)XK endonuclease-like" evidence="2">
    <location>
        <begin position="60"/>
        <end position="155"/>
    </location>
</feature>
<evidence type="ECO:0000256" key="1">
    <source>
        <dbReference type="SAM" id="MobiDB-lite"/>
    </source>
</evidence>
<dbReference type="AlphaFoldDB" id="A0A7Z8Y1F5"/>
<proteinExistence type="predicted"/>
<evidence type="ECO:0000259" key="2">
    <source>
        <dbReference type="Pfam" id="PF12705"/>
    </source>
</evidence>
<keyword evidence="3" id="KW-0547">Nucleotide-binding</keyword>
<organism evidence="3 4">
    <name type="scientific">Brevundimonas mediterranea</name>
    <dbReference type="NCBI Taxonomy" id="74329"/>
    <lineage>
        <taxon>Bacteria</taxon>
        <taxon>Pseudomonadati</taxon>
        <taxon>Pseudomonadota</taxon>
        <taxon>Alphaproteobacteria</taxon>
        <taxon>Caulobacterales</taxon>
        <taxon>Caulobacteraceae</taxon>
        <taxon>Brevundimonas</taxon>
    </lineage>
</organism>
<gene>
    <name evidence="3" type="primary">addA_2</name>
    <name evidence="3" type="ORF">BREV_BREV_03318</name>
</gene>